<feature type="domain" description="Histidine kinase" evidence="5">
    <location>
        <begin position="442"/>
        <end position="689"/>
    </location>
</feature>
<dbReference type="SUPFAM" id="SSF47384">
    <property type="entry name" value="Homodimeric domain of signal transducing histidine kinase"/>
    <property type="match status" value="1"/>
</dbReference>
<evidence type="ECO:0000256" key="2">
    <source>
        <dbReference type="PROSITE-ProRule" id="PRU00169"/>
    </source>
</evidence>
<keyword evidence="8" id="KW-1185">Reference proteome</keyword>
<dbReference type="InterPro" id="IPR003594">
    <property type="entry name" value="HATPase_dom"/>
</dbReference>
<evidence type="ECO:0000256" key="3">
    <source>
        <dbReference type="SAM" id="MobiDB-lite"/>
    </source>
</evidence>
<dbReference type="SUPFAM" id="SSF55874">
    <property type="entry name" value="ATPase domain of HSP90 chaperone/DNA topoisomerase II/histidine kinase"/>
    <property type="match status" value="1"/>
</dbReference>
<dbReference type="Gene3D" id="3.30.565.10">
    <property type="entry name" value="Histidine kinase-like ATPase, C-terminal domain"/>
    <property type="match status" value="1"/>
</dbReference>
<keyword evidence="1 2" id="KW-0597">Phosphoprotein</keyword>
<evidence type="ECO:0000259" key="5">
    <source>
        <dbReference type="PROSITE" id="PS50109"/>
    </source>
</evidence>
<proteinExistence type="predicted"/>
<dbReference type="Pfam" id="PF02518">
    <property type="entry name" value="HATPase_c"/>
    <property type="match status" value="1"/>
</dbReference>
<dbReference type="InterPro" id="IPR036097">
    <property type="entry name" value="HisK_dim/P_sf"/>
</dbReference>
<accession>A0A8T0I857</accession>
<dbReference type="PANTHER" id="PTHR45339:SF5">
    <property type="entry name" value="HISTIDINE KINASE"/>
    <property type="match status" value="1"/>
</dbReference>
<dbReference type="Gene3D" id="1.10.287.130">
    <property type="match status" value="1"/>
</dbReference>
<feature type="transmembrane region" description="Helical" evidence="4">
    <location>
        <begin position="382"/>
        <end position="406"/>
    </location>
</feature>
<comment type="caution">
    <text evidence="7">The sequence shown here is derived from an EMBL/GenBank/DDBJ whole genome shotgun (WGS) entry which is preliminary data.</text>
</comment>
<dbReference type="PROSITE" id="PS50110">
    <property type="entry name" value="RESPONSE_REGULATORY"/>
    <property type="match status" value="1"/>
</dbReference>
<protein>
    <recommendedName>
        <fullName evidence="9">Histidine kinase</fullName>
    </recommendedName>
</protein>
<dbReference type="Gene3D" id="3.40.50.2300">
    <property type="match status" value="1"/>
</dbReference>
<dbReference type="PANTHER" id="PTHR45339">
    <property type="entry name" value="HYBRID SIGNAL TRANSDUCTION HISTIDINE KINASE J"/>
    <property type="match status" value="1"/>
</dbReference>
<keyword evidence="4" id="KW-1133">Transmembrane helix</keyword>
<dbReference type="Pfam" id="PF00072">
    <property type="entry name" value="Response_reg"/>
    <property type="match status" value="1"/>
</dbReference>
<dbReference type="AlphaFoldDB" id="A0A8T0I857"/>
<dbReference type="SMART" id="SM00448">
    <property type="entry name" value="REC"/>
    <property type="match status" value="1"/>
</dbReference>
<feature type="region of interest" description="Disordered" evidence="3">
    <location>
        <begin position="963"/>
        <end position="1020"/>
    </location>
</feature>
<dbReference type="EMBL" id="CM026424">
    <property type="protein sequence ID" value="KAG0579692.1"/>
    <property type="molecule type" value="Genomic_DNA"/>
</dbReference>
<organism evidence="7 8">
    <name type="scientific">Ceratodon purpureus</name>
    <name type="common">Fire moss</name>
    <name type="synonym">Dicranum purpureum</name>
    <dbReference type="NCBI Taxonomy" id="3225"/>
    <lineage>
        <taxon>Eukaryota</taxon>
        <taxon>Viridiplantae</taxon>
        <taxon>Streptophyta</taxon>
        <taxon>Embryophyta</taxon>
        <taxon>Bryophyta</taxon>
        <taxon>Bryophytina</taxon>
        <taxon>Bryopsida</taxon>
        <taxon>Dicranidae</taxon>
        <taxon>Pseudoditrichales</taxon>
        <taxon>Ditrichaceae</taxon>
        <taxon>Ceratodon</taxon>
    </lineage>
</organism>
<reference evidence="7" key="1">
    <citation type="submission" date="2020-06" db="EMBL/GenBank/DDBJ databases">
        <title>WGS assembly of Ceratodon purpureus strain R40.</title>
        <authorList>
            <person name="Carey S.B."/>
            <person name="Jenkins J."/>
            <person name="Shu S."/>
            <person name="Lovell J.T."/>
            <person name="Sreedasyam A."/>
            <person name="Maumus F."/>
            <person name="Tiley G.P."/>
            <person name="Fernandez-Pozo N."/>
            <person name="Barry K."/>
            <person name="Chen C."/>
            <person name="Wang M."/>
            <person name="Lipzen A."/>
            <person name="Daum C."/>
            <person name="Saski C.A."/>
            <person name="Payton A.C."/>
            <person name="Mcbreen J.C."/>
            <person name="Conrad R.E."/>
            <person name="Kollar L.M."/>
            <person name="Olsson S."/>
            <person name="Huttunen S."/>
            <person name="Landis J.B."/>
            <person name="Wickett N.J."/>
            <person name="Johnson M.G."/>
            <person name="Rensing S.A."/>
            <person name="Grimwood J."/>
            <person name="Schmutz J."/>
            <person name="Mcdaniel S.F."/>
        </authorList>
    </citation>
    <scope>NUCLEOTIDE SEQUENCE</scope>
    <source>
        <strain evidence="7">R40</strain>
    </source>
</reference>
<evidence type="ECO:0000313" key="8">
    <source>
        <dbReference type="Proteomes" id="UP000822688"/>
    </source>
</evidence>
<dbReference type="InterPro" id="IPR004358">
    <property type="entry name" value="Sig_transdc_His_kin-like_C"/>
</dbReference>
<dbReference type="InterPro" id="IPR011006">
    <property type="entry name" value="CheY-like_superfamily"/>
</dbReference>
<dbReference type="Proteomes" id="UP000822688">
    <property type="component" value="Chromosome 4"/>
</dbReference>
<dbReference type="SMART" id="SM00388">
    <property type="entry name" value="HisKA"/>
    <property type="match status" value="1"/>
</dbReference>
<dbReference type="GO" id="GO:0000155">
    <property type="term" value="F:phosphorelay sensor kinase activity"/>
    <property type="evidence" value="ECO:0007669"/>
    <property type="project" value="InterPro"/>
</dbReference>
<feature type="transmembrane region" description="Helical" evidence="4">
    <location>
        <begin position="40"/>
        <end position="60"/>
    </location>
</feature>
<dbReference type="FunFam" id="3.30.565.10:FF:000010">
    <property type="entry name" value="Sensor histidine kinase RcsC"/>
    <property type="match status" value="1"/>
</dbReference>
<dbReference type="CDD" id="cd00082">
    <property type="entry name" value="HisKA"/>
    <property type="match status" value="1"/>
</dbReference>
<keyword evidence="4" id="KW-0472">Membrane</keyword>
<name>A0A8T0I857_CERPU</name>
<dbReference type="Pfam" id="PF00512">
    <property type="entry name" value="HisKA"/>
    <property type="match status" value="1"/>
</dbReference>
<dbReference type="PRINTS" id="PR00344">
    <property type="entry name" value="BCTRLSENSOR"/>
</dbReference>
<dbReference type="CDD" id="cd17546">
    <property type="entry name" value="REC_hyHK_CKI1_RcsC-like"/>
    <property type="match status" value="1"/>
</dbReference>
<feature type="modified residue" description="4-aspartylphosphate" evidence="2">
    <location>
        <position position="1107"/>
    </location>
</feature>
<dbReference type="OrthoDB" id="60033at2759"/>
<evidence type="ECO:0000259" key="6">
    <source>
        <dbReference type="PROSITE" id="PS50110"/>
    </source>
</evidence>
<feature type="compositionally biased region" description="Polar residues" evidence="3">
    <location>
        <begin position="968"/>
        <end position="977"/>
    </location>
</feature>
<dbReference type="InterPro" id="IPR005467">
    <property type="entry name" value="His_kinase_dom"/>
</dbReference>
<evidence type="ECO:0000313" key="7">
    <source>
        <dbReference type="EMBL" id="KAG0579692.1"/>
    </source>
</evidence>
<dbReference type="InterPro" id="IPR003661">
    <property type="entry name" value="HisK_dim/P_dom"/>
</dbReference>
<dbReference type="InterPro" id="IPR036890">
    <property type="entry name" value="HATPase_C_sf"/>
</dbReference>
<evidence type="ECO:0000256" key="1">
    <source>
        <dbReference type="ARBA" id="ARBA00022553"/>
    </source>
</evidence>
<sequence>MFRLSTLWNLPGKRQPPYGPLDPEMEQLPHPSRNLTVSRVVIMITVAVLVGLVTISTWYFTHSYPKSAVASLSQSLRLEILENISKLLDEIFMMNSYGSMVVANLIDKNLLGEDFTQENFDKIRDASWAVFKALPMVTSLGVTALNGLTAVYARGLTNEIEGLEGTFYLYANETSSTPVYYKEYVSEVTGNPSGPPILQSFPHAIHETPWFQKAITYPINDISWTIGRSLISGQSFVQCGIAKKSKFSNEVALVHSSLTAVAINSFIASLELKGGSVFITDEQGNLIFSSEPSVCILSNKSECENMPLDRNSVLNDGKKFLENHGGLANLVMSETHVSDVYLKGKRYSVDSWPYTFKTVKLSVVVMIPRHSFWGPMDYYTRITWISLPLLSIGVVVIGCSLIYLLVEQVQAEEKLRAEILRQSEAKNRAEASRDAKTNFLSSMSHELRTPMACIIGLLDMLLMENLTVEHEGSIRQIHRCATALVSLLNSALDIAKVESGKLVLEKAEFDLEAELTALIDVFSVQCDNKNLFISLDVVDDVPKRVIGDSARVMQVFTNLIGNSLKFTSRGRIVVRGRIANPEIDVSGRAHQRSFSPPSLEKATEAASVPDAVVLVFEVDDTGPGIEPALREKVFENFVQGNASTTRTHGGTGLGLGIVRSLVQLMGGNIQIVDKSGPGVMFQFSICFQRAEPSDRIPFSLPPSYQGTEIIVGIPEADTREVACKWITKVGLNVHQVESWEQIILYMAALNGGPTVGRRGFFENLRSESSDNLDGFYSELEPSNKLSVSRERNSWSHRYEFWRSWKDSDERPATGQIRQLMVLDTSLLPSDVSAEHLEEYLHESGFVMSSPTRFLDGLGVETKLDVNDRHRRELQGDLSVMWVCASNIHEPIKAALRAVRNSFLVKRPLHPARLKEIFHLVSRDGEVVPYLEVRPPELLASNIINYAKQQEWNDPYACDNEVSVAQGASPRSTSSVVQGRNVRHRPTTAKSAPPEEMSFTEMETRPSPRPYNDANSQTSATSMKLVKRPVPVLAPLNGKKNFNGVPKPLDKLQILVAEDTPLLRKLAVTMLKRLGAVTFEASNGQEVLEAVMARTRNDQAPHDCILMDCQMPVMDGYESCKAIREFEKNTSFRTPIVALTANAMASDERKCLNAGMDAFLTKPIDQEYMVQIILRAVSSSQSTSNGVE</sequence>
<gene>
    <name evidence="7" type="ORF">KC19_4G117100</name>
</gene>
<dbReference type="InterPro" id="IPR001789">
    <property type="entry name" value="Sig_transdc_resp-reg_receiver"/>
</dbReference>
<dbReference type="SMART" id="SM00387">
    <property type="entry name" value="HATPase_c"/>
    <property type="match status" value="1"/>
</dbReference>
<feature type="domain" description="Response regulatory" evidence="6">
    <location>
        <begin position="1052"/>
        <end position="1176"/>
    </location>
</feature>
<evidence type="ECO:0008006" key="9">
    <source>
        <dbReference type="Google" id="ProtNLM"/>
    </source>
</evidence>
<evidence type="ECO:0000256" key="4">
    <source>
        <dbReference type="SAM" id="Phobius"/>
    </source>
</evidence>
<dbReference type="SUPFAM" id="SSF52172">
    <property type="entry name" value="CheY-like"/>
    <property type="match status" value="1"/>
</dbReference>
<dbReference type="PROSITE" id="PS50109">
    <property type="entry name" value="HIS_KIN"/>
    <property type="match status" value="1"/>
</dbReference>
<keyword evidence="4" id="KW-0812">Transmembrane</keyword>